<dbReference type="RefSeq" id="WP_165141783.1">
    <property type="nucleotide sequence ID" value="NZ_JAALLT010000003.1"/>
</dbReference>
<keyword evidence="10" id="KW-1185">Reference proteome</keyword>
<feature type="domain" description="Pseudouridine synthase I TruA alpha/beta" evidence="8">
    <location>
        <begin position="8"/>
        <end position="103"/>
    </location>
</feature>
<comment type="caution">
    <text evidence="9">The sequence shown here is derived from an EMBL/GenBank/DDBJ whole genome shotgun (WGS) entry which is preliminary data.</text>
</comment>
<dbReference type="CDD" id="cd02570">
    <property type="entry name" value="PseudoU_synth_EcTruA"/>
    <property type="match status" value="1"/>
</dbReference>
<dbReference type="Pfam" id="PF01416">
    <property type="entry name" value="PseudoU_synth_1"/>
    <property type="match status" value="2"/>
</dbReference>
<dbReference type="GO" id="GO:0031119">
    <property type="term" value="P:tRNA pseudouridine synthesis"/>
    <property type="evidence" value="ECO:0007669"/>
    <property type="project" value="UniProtKB-UniRule"/>
</dbReference>
<sequence>MPRYKLLIEYDGTQYSGWQRQPNANTVEEEIERALSQILRQPIDIIGQGRTDAGVHAEGQVAHFDYSEKLDKHRILFALLGVLPSDIAVWDMEKVDDDFHARFSALSRQYRFQVITRPSPLWNRHAEMLLGDLDFNAMKECAKQVKGTHNFESFTYSSEEQPSTDCEVTLSRFEFDDPLIVYRIRANRFVRHMVRRLIGTMFQVGQGKLTVNDFSDLLYKPSKNKSGHGASAKGLILEEVVY</sequence>
<comment type="function">
    <text evidence="4">Formation of pseudouridine at positions 38, 39 and 40 in the anticodon stem and loop of transfer RNAs.</text>
</comment>
<dbReference type="InterPro" id="IPR020097">
    <property type="entry name" value="PsdUridine_synth_TruA_a/b_dom"/>
</dbReference>
<dbReference type="InterPro" id="IPR001406">
    <property type="entry name" value="PsdUridine_synth_TruA"/>
</dbReference>
<comment type="catalytic activity">
    <reaction evidence="4 7">
        <text>uridine(38/39/40) in tRNA = pseudouridine(38/39/40) in tRNA</text>
        <dbReference type="Rhea" id="RHEA:22376"/>
        <dbReference type="Rhea" id="RHEA-COMP:10085"/>
        <dbReference type="Rhea" id="RHEA-COMP:10087"/>
        <dbReference type="ChEBI" id="CHEBI:65314"/>
        <dbReference type="ChEBI" id="CHEBI:65315"/>
        <dbReference type="EC" id="5.4.99.12"/>
    </reaction>
</comment>
<dbReference type="FunFam" id="3.30.70.580:FF:000001">
    <property type="entry name" value="tRNA pseudouridine synthase A"/>
    <property type="match status" value="1"/>
</dbReference>
<evidence type="ECO:0000256" key="5">
    <source>
        <dbReference type="PIRSR" id="PIRSR001430-1"/>
    </source>
</evidence>
<evidence type="ECO:0000256" key="2">
    <source>
        <dbReference type="ARBA" id="ARBA00022694"/>
    </source>
</evidence>
<gene>
    <name evidence="4 9" type="primary">truA</name>
    <name evidence="9" type="ORF">G3570_09765</name>
</gene>
<keyword evidence="2 4" id="KW-0819">tRNA processing</keyword>
<dbReference type="AlphaFoldDB" id="A0A6M1SPB0"/>
<organism evidence="9 10">
    <name type="scientific">Halalkalibaculum roseum</name>
    <dbReference type="NCBI Taxonomy" id="2709311"/>
    <lineage>
        <taxon>Bacteria</taxon>
        <taxon>Pseudomonadati</taxon>
        <taxon>Balneolota</taxon>
        <taxon>Balneolia</taxon>
        <taxon>Balneolales</taxon>
        <taxon>Balneolaceae</taxon>
        <taxon>Halalkalibaculum</taxon>
    </lineage>
</organism>
<dbReference type="PIRSF" id="PIRSF001430">
    <property type="entry name" value="tRNA_psdUrid_synth"/>
    <property type="match status" value="1"/>
</dbReference>
<dbReference type="InterPro" id="IPR020103">
    <property type="entry name" value="PsdUridine_synth_cat_dom_sf"/>
</dbReference>
<proteinExistence type="inferred from homology"/>
<reference evidence="9 10" key="1">
    <citation type="submission" date="2020-02" db="EMBL/GenBank/DDBJ databases">
        <title>Balneolaceae bacterium YR4-1, complete genome.</title>
        <authorList>
            <person name="Li Y."/>
            <person name="Wu S."/>
        </authorList>
    </citation>
    <scope>NUCLEOTIDE SEQUENCE [LARGE SCALE GENOMIC DNA]</scope>
    <source>
        <strain evidence="9 10">YR4-1</strain>
    </source>
</reference>
<evidence type="ECO:0000313" key="10">
    <source>
        <dbReference type="Proteomes" id="UP000473278"/>
    </source>
</evidence>
<evidence type="ECO:0000259" key="8">
    <source>
        <dbReference type="Pfam" id="PF01416"/>
    </source>
</evidence>
<dbReference type="Gene3D" id="3.30.70.580">
    <property type="entry name" value="Pseudouridine synthase I, catalytic domain, N-terminal subdomain"/>
    <property type="match status" value="1"/>
</dbReference>
<comment type="subunit">
    <text evidence="4">Homodimer.</text>
</comment>
<accession>A0A6M1SPB0</accession>
<dbReference type="GO" id="GO:0160147">
    <property type="term" value="F:tRNA pseudouridine(38-40) synthase activity"/>
    <property type="evidence" value="ECO:0007669"/>
    <property type="project" value="UniProtKB-EC"/>
</dbReference>
<dbReference type="HAMAP" id="MF_00171">
    <property type="entry name" value="TruA"/>
    <property type="match status" value="1"/>
</dbReference>
<dbReference type="InterPro" id="IPR020095">
    <property type="entry name" value="PsdUridine_synth_TruA_C"/>
</dbReference>
<evidence type="ECO:0000256" key="7">
    <source>
        <dbReference type="RuleBase" id="RU003792"/>
    </source>
</evidence>
<dbReference type="PANTHER" id="PTHR11142">
    <property type="entry name" value="PSEUDOURIDYLATE SYNTHASE"/>
    <property type="match status" value="1"/>
</dbReference>
<name>A0A6M1SPB0_9BACT</name>
<comment type="similarity">
    <text evidence="1 4 7">Belongs to the tRNA pseudouridine synthase TruA family.</text>
</comment>
<dbReference type="EMBL" id="JAALLT010000003">
    <property type="protein sequence ID" value="NGP76919.1"/>
    <property type="molecule type" value="Genomic_DNA"/>
</dbReference>
<comment type="caution">
    <text evidence="4">Lacks conserved residue(s) required for the propagation of feature annotation.</text>
</comment>
<dbReference type="NCBIfam" id="TIGR00071">
    <property type="entry name" value="hisT_truA"/>
    <property type="match status" value="1"/>
</dbReference>
<dbReference type="Gene3D" id="3.30.70.660">
    <property type="entry name" value="Pseudouridine synthase I, catalytic domain, C-terminal subdomain"/>
    <property type="match status" value="1"/>
</dbReference>
<evidence type="ECO:0000256" key="3">
    <source>
        <dbReference type="ARBA" id="ARBA00023235"/>
    </source>
</evidence>
<dbReference type="Proteomes" id="UP000473278">
    <property type="component" value="Unassembled WGS sequence"/>
</dbReference>
<dbReference type="PANTHER" id="PTHR11142:SF0">
    <property type="entry name" value="TRNA PSEUDOURIDINE SYNTHASE-LIKE 1"/>
    <property type="match status" value="1"/>
</dbReference>
<dbReference type="InterPro" id="IPR020094">
    <property type="entry name" value="TruA/RsuA/RluB/E/F_N"/>
</dbReference>
<dbReference type="GO" id="GO:0003723">
    <property type="term" value="F:RNA binding"/>
    <property type="evidence" value="ECO:0007669"/>
    <property type="project" value="InterPro"/>
</dbReference>
<dbReference type="EC" id="5.4.99.12" evidence="4"/>
<protein>
    <recommendedName>
        <fullName evidence="4">tRNA pseudouridine synthase A</fullName>
        <ecNumber evidence="4">5.4.99.12</ecNumber>
    </recommendedName>
    <alternativeName>
        <fullName evidence="4">tRNA pseudouridine(38-40) synthase</fullName>
    </alternativeName>
    <alternativeName>
        <fullName evidence="4">tRNA pseudouridylate synthase I</fullName>
    </alternativeName>
    <alternativeName>
        <fullName evidence="4">tRNA-uridine isomerase I</fullName>
    </alternativeName>
</protein>
<feature type="domain" description="Pseudouridine synthase I TruA alpha/beta" evidence="8">
    <location>
        <begin position="142"/>
        <end position="242"/>
    </location>
</feature>
<evidence type="ECO:0000256" key="1">
    <source>
        <dbReference type="ARBA" id="ARBA00009375"/>
    </source>
</evidence>
<feature type="active site" description="Nucleophile" evidence="4 5">
    <location>
        <position position="52"/>
    </location>
</feature>
<dbReference type="SUPFAM" id="SSF55120">
    <property type="entry name" value="Pseudouridine synthase"/>
    <property type="match status" value="1"/>
</dbReference>
<evidence type="ECO:0000313" key="9">
    <source>
        <dbReference type="EMBL" id="NGP76919.1"/>
    </source>
</evidence>
<keyword evidence="3 4" id="KW-0413">Isomerase</keyword>
<evidence type="ECO:0000256" key="4">
    <source>
        <dbReference type="HAMAP-Rule" id="MF_00171"/>
    </source>
</evidence>
<feature type="binding site" evidence="4 6">
    <location>
        <position position="110"/>
    </location>
    <ligand>
        <name>substrate</name>
    </ligand>
</feature>
<evidence type="ECO:0000256" key="6">
    <source>
        <dbReference type="PIRSR" id="PIRSR001430-2"/>
    </source>
</evidence>